<evidence type="ECO:0000313" key="4">
    <source>
        <dbReference type="EMBL" id="RJP21329.1"/>
    </source>
</evidence>
<reference evidence="4 5" key="1">
    <citation type="journal article" date="2017" name="ISME J.">
        <title>Energy and carbon metabolisms in a deep terrestrial subsurface fluid microbial community.</title>
        <authorList>
            <person name="Momper L."/>
            <person name="Jungbluth S.P."/>
            <person name="Lee M.D."/>
            <person name="Amend J.P."/>
        </authorList>
    </citation>
    <scope>NUCLEOTIDE SEQUENCE [LARGE SCALE GENOMIC DNA]</scope>
    <source>
        <strain evidence="4">SURF_5</strain>
    </source>
</reference>
<gene>
    <name evidence="4" type="ORF">C4520_09955</name>
</gene>
<name>A0A3A4NR17_ABYX5</name>
<accession>A0A3A4NR17</accession>
<organism evidence="4 5">
    <name type="scientific">Abyssobacteria bacterium (strain SURF_5)</name>
    <dbReference type="NCBI Taxonomy" id="2093360"/>
    <lineage>
        <taxon>Bacteria</taxon>
        <taxon>Pseudomonadati</taxon>
        <taxon>Candidatus Hydrogenedentota</taxon>
        <taxon>Candidatus Abyssobacteria</taxon>
    </lineage>
</organism>
<dbReference type="Proteomes" id="UP000265882">
    <property type="component" value="Unassembled WGS sequence"/>
</dbReference>
<dbReference type="CDD" id="cd02803">
    <property type="entry name" value="OYE_like_FMN_family"/>
    <property type="match status" value="1"/>
</dbReference>
<dbReference type="GO" id="GO:0010181">
    <property type="term" value="F:FMN binding"/>
    <property type="evidence" value="ECO:0007669"/>
    <property type="project" value="InterPro"/>
</dbReference>
<evidence type="ECO:0000259" key="3">
    <source>
        <dbReference type="Pfam" id="PF00724"/>
    </source>
</evidence>
<comment type="caution">
    <text evidence="4">The sequence shown here is derived from an EMBL/GenBank/DDBJ whole genome shotgun (WGS) entry which is preliminary data.</text>
</comment>
<keyword evidence="2" id="KW-0560">Oxidoreductase</keyword>
<evidence type="ECO:0000256" key="2">
    <source>
        <dbReference type="ARBA" id="ARBA00023002"/>
    </source>
</evidence>
<dbReference type="AlphaFoldDB" id="A0A3A4NR17"/>
<sequence>MSQHVLFAPVKIGNLQITGRFAKSATLEARCADDGSVTDSLIEYYEQIARGGTPLLITGNAYFDIFSKAVPWQLAADGDDKIPGLSRLVKAVHQHDSKIILQIYHVGRQAVPRRVGRKEALAPSAVFEPTLNVRPRPMTREEIQTSVRGFADAAVRCRAAGFDGIQIHAAHGYLINQFLTPHTNRRTDEYGGSFENRMRYLVEVYRAVRAQVGTDYPVILKLNGSDDLPLRKGLKTEELVEVARRMETEGIDAVEITAGHYESGLTFERGNWNGFFRTVTSVGIGQHQPWLQRQTVRALAPLLEWWLGRVAAYSEGFNLRYSRRFNEALEIPVICVGGFLHQAAMEKAISDGDCDIVSAARALIADPFLYRHMQEGIQGPTCDFCNACYARAAELPVECYNDKVRAEKERMLRKEGYAV</sequence>
<dbReference type="PANTHER" id="PTHR43656:SF2">
    <property type="entry name" value="BINDING OXIDOREDUCTASE, PUTATIVE (AFU_ORTHOLOGUE AFUA_2G08260)-RELATED"/>
    <property type="match status" value="1"/>
</dbReference>
<protein>
    <submittedName>
        <fullName evidence="4">NADH:flavin oxidoreductase</fullName>
    </submittedName>
</protein>
<dbReference type="InterPro" id="IPR013785">
    <property type="entry name" value="Aldolase_TIM"/>
</dbReference>
<feature type="domain" description="NADH:flavin oxidoreductase/NADH oxidase N-terminal" evidence="3">
    <location>
        <begin position="6"/>
        <end position="253"/>
    </location>
</feature>
<evidence type="ECO:0000313" key="5">
    <source>
        <dbReference type="Proteomes" id="UP000265882"/>
    </source>
</evidence>
<dbReference type="PANTHER" id="PTHR43656">
    <property type="entry name" value="BINDING OXIDOREDUCTASE, PUTATIVE (AFU_ORTHOLOGUE AFUA_2G08260)-RELATED"/>
    <property type="match status" value="1"/>
</dbReference>
<dbReference type="SUPFAM" id="SSF51395">
    <property type="entry name" value="FMN-linked oxidoreductases"/>
    <property type="match status" value="1"/>
</dbReference>
<dbReference type="InterPro" id="IPR001155">
    <property type="entry name" value="OxRdtase_FMN_N"/>
</dbReference>
<dbReference type="EMBL" id="QZKU01000068">
    <property type="protein sequence ID" value="RJP21329.1"/>
    <property type="molecule type" value="Genomic_DNA"/>
</dbReference>
<evidence type="ECO:0000256" key="1">
    <source>
        <dbReference type="ARBA" id="ARBA00022630"/>
    </source>
</evidence>
<feature type="domain" description="NADH:flavin oxidoreductase/NADH oxidase N-terminal" evidence="3">
    <location>
        <begin position="325"/>
        <end position="377"/>
    </location>
</feature>
<keyword evidence="1" id="KW-0285">Flavoprotein</keyword>
<dbReference type="InterPro" id="IPR051799">
    <property type="entry name" value="NADH_flavin_oxidoreductase"/>
</dbReference>
<proteinExistence type="predicted"/>
<dbReference type="Pfam" id="PF00724">
    <property type="entry name" value="Oxidored_FMN"/>
    <property type="match status" value="2"/>
</dbReference>
<dbReference type="Gene3D" id="3.20.20.70">
    <property type="entry name" value="Aldolase class I"/>
    <property type="match status" value="1"/>
</dbReference>
<dbReference type="GO" id="GO:0016491">
    <property type="term" value="F:oxidoreductase activity"/>
    <property type="evidence" value="ECO:0007669"/>
    <property type="project" value="UniProtKB-KW"/>
</dbReference>